<evidence type="ECO:0000256" key="1">
    <source>
        <dbReference type="SAM" id="Phobius"/>
    </source>
</evidence>
<keyword evidence="1" id="KW-1133">Transmembrane helix</keyword>
<evidence type="ECO:0000313" key="3">
    <source>
        <dbReference type="Proteomes" id="UP000271241"/>
    </source>
</evidence>
<reference evidence="3" key="1">
    <citation type="journal article" date="2018" name="Nat. Microbiol.">
        <title>Leveraging single-cell genomics to expand the fungal tree of life.</title>
        <authorList>
            <person name="Ahrendt S.R."/>
            <person name="Quandt C.A."/>
            <person name="Ciobanu D."/>
            <person name="Clum A."/>
            <person name="Salamov A."/>
            <person name="Andreopoulos B."/>
            <person name="Cheng J.F."/>
            <person name="Woyke T."/>
            <person name="Pelin A."/>
            <person name="Henrissat B."/>
            <person name="Reynolds N.K."/>
            <person name="Benny G.L."/>
            <person name="Smith M.E."/>
            <person name="James T.Y."/>
            <person name="Grigoriev I.V."/>
        </authorList>
    </citation>
    <scope>NUCLEOTIDE SEQUENCE [LARGE SCALE GENOMIC DNA]</scope>
    <source>
        <strain evidence="3">RSA 1356</strain>
    </source>
</reference>
<dbReference type="OrthoDB" id="10670279at2759"/>
<keyword evidence="1" id="KW-0472">Membrane</keyword>
<dbReference type="AlphaFoldDB" id="A0A4P9XJR4"/>
<feature type="transmembrane region" description="Helical" evidence="1">
    <location>
        <begin position="72"/>
        <end position="90"/>
    </location>
</feature>
<feature type="transmembrane region" description="Helical" evidence="1">
    <location>
        <begin position="32"/>
        <end position="52"/>
    </location>
</feature>
<keyword evidence="3" id="KW-1185">Reference proteome</keyword>
<accession>A0A4P9XJR4</accession>
<name>A0A4P9XJR4_9FUNG</name>
<dbReference type="Proteomes" id="UP000271241">
    <property type="component" value="Unassembled WGS sequence"/>
</dbReference>
<feature type="transmembrane region" description="Helical" evidence="1">
    <location>
        <begin position="302"/>
        <end position="323"/>
    </location>
</feature>
<gene>
    <name evidence="2" type="ORF">THASP1DRAFT_25604</name>
</gene>
<evidence type="ECO:0000313" key="2">
    <source>
        <dbReference type="EMBL" id="RKP05995.1"/>
    </source>
</evidence>
<sequence length="491" mass="54646">MSTVKALFPFRRRKDDALSTDTYGLREPRRLVILRVGTIAILSAALLAAVIVQTLKFAKPVILYNSQFESEFMVIPAFLFLAIVPVLHTTNAELLGDLEWHSGSPASSGSGTGSRIKQVNWNKEILDPESAVRLREYNGSPAYVVEQNEHWRFAPVGLTEHGSQNPDDYYFSRMRVNLYWPSSKVNMTEKNTQFTVDVHTLEDPFLLQQAAKNEKPVDIRQLNGPNKVYCTWGSQCTITVTKYYEVDTEDQKYTRYTTQAVSLPGPGPGEMYITIQSGNLLANGGTDGYNVETRTARYSFTLLDLLSSLGGAISLLLAVYALLFGQRRVRPWGIVQKNVLRRSVLSSYPPDVVKIDIERRPASRTLSESQDGTEGSLRNVACPAPLKSATLAASETVCSEQSQEKSSGTALALHDGPLVEQLQELRQQHQQLVQHMHSLEAAVGQSIDGLEAFRLRTEAFYFAMDLFPTGDGASQTRNSMVQRAVSHYNTK</sequence>
<proteinExistence type="predicted"/>
<dbReference type="EMBL" id="KZ992980">
    <property type="protein sequence ID" value="RKP05995.1"/>
    <property type="molecule type" value="Genomic_DNA"/>
</dbReference>
<protein>
    <submittedName>
        <fullName evidence="2">Uncharacterized protein</fullName>
    </submittedName>
</protein>
<keyword evidence="1" id="KW-0812">Transmembrane</keyword>
<organism evidence="2 3">
    <name type="scientific">Thamnocephalis sphaerospora</name>
    <dbReference type="NCBI Taxonomy" id="78915"/>
    <lineage>
        <taxon>Eukaryota</taxon>
        <taxon>Fungi</taxon>
        <taxon>Fungi incertae sedis</taxon>
        <taxon>Zoopagomycota</taxon>
        <taxon>Zoopagomycotina</taxon>
        <taxon>Zoopagomycetes</taxon>
        <taxon>Zoopagales</taxon>
        <taxon>Sigmoideomycetaceae</taxon>
        <taxon>Thamnocephalis</taxon>
    </lineage>
</organism>